<name>A0A6P7WNX7_9AMPH</name>
<keyword evidence="6" id="KW-0560">Oxidoreductase</keyword>
<comment type="catalytic activity">
    <reaction evidence="10">
        <text>octanoyl-CoA + oxidized [electron-transfer flavoprotein] + H(+) = (2E)-octenoyl-CoA + reduced [electron-transfer flavoprotein]</text>
        <dbReference type="Rhea" id="RHEA:48180"/>
        <dbReference type="Rhea" id="RHEA-COMP:10685"/>
        <dbReference type="Rhea" id="RHEA-COMP:10686"/>
        <dbReference type="ChEBI" id="CHEBI:15378"/>
        <dbReference type="ChEBI" id="CHEBI:57386"/>
        <dbReference type="ChEBI" id="CHEBI:57692"/>
        <dbReference type="ChEBI" id="CHEBI:58307"/>
        <dbReference type="ChEBI" id="CHEBI:62242"/>
    </reaction>
    <physiologicalReaction direction="left-to-right" evidence="10">
        <dbReference type="Rhea" id="RHEA:48181"/>
    </physiologicalReaction>
</comment>
<keyword evidence="14" id="KW-1185">Reference proteome</keyword>
<dbReference type="Gene3D" id="1.20.140.10">
    <property type="entry name" value="Butyryl-CoA Dehydrogenase, subunit A, domain 3"/>
    <property type="match status" value="1"/>
</dbReference>
<dbReference type="GO" id="GO:0070991">
    <property type="term" value="F:medium-chain fatty acyl-CoA dehydrogenase activity"/>
    <property type="evidence" value="ECO:0007669"/>
    <property type="project" value="TreeGrafter"/>
</dbReference>
<evidence type="ECO:0000256" key="7">
    <source>
        <dbReference type="ARBA" id="ARBA00047546"/>
    </source>
</evidence>
<organism evidence="14 15">
    <name type="scientific">Microcaecilia unicolor</name>
    <dbReference type="NCBI Taxonomy" id="1415580"/>
    <lineage>
        <taxon>Eukaryota</taxon>
        <taxon>Metazoa</taxon>
        <taxon>Chordata</taxon>
        <taxon>Craniata</taxon>
        <taxon>Vertebrata</taxon>
        <taxon>Euteleostomi</taxon>
        <taxon>Amphibia</taxon>
        <taxon>Gymnophiona</taxon>
        <taxon>Siphonopidae</taxon>
        <taxon>Microcaecilia</taxon>
    </lineage>
</organism>
<dbReference type="InterPro" id="IPR050741">
    <property type="entry name" value="Acyl-CoA_dehydrogenase"/>
</dbReference>
<protein>
    <submittedName>
        <fullName evidence="15">Medium-chain specific acyl-CoA dehydrogenase, mitochondrial-like</fullName>
    </submittedName>
</protein>
<dbReference type="GeneID" id="115459174"/>
<dbReference type="KEGG" id="muo:115459174"/>
<dbReference type="Proteomes" id="UP000515156">
    <property type="component" value="Unplaced"/>
</dbReference>
<evidence type="ECO:0000313" key="14">
    <source>
        <dbReference type="Proteomes" id="UP000515156"/>
    </source>
</evidence>
<evidence type="ECO:0000256" key="2">
    <source>
        <dbReference type="ARBA" id="ARBA00005198"/>
    </source>
</evidence>
<keyword evidence="4" id="KW-0285">Flavoprotein</keyword>
<comment type="pathway">
    <text evidence="2">Lipid metabolism; mitochondrial fatty acid beta-oxidation.</text>
</comment>
<evidence type="ECO:0000256" key="8">
    <source>
        <dbReference type="ARBA" id="ARBA00047893"/>
    </source>
</evidence>
<dbReference type="GO" id="GO:0005739">
    <property type="term" value="C:mitochondrion"/>
    <property type="evidence" value="ECO:0007669"/>
    <property type="project" value="TreeGrafter"/>
</dbReference>
<dbReference type="OrthoDB" id="434771at2759"/>
<dbReference type="AlphaFoldDB" id="A0A6P7WNX7"/>
<dbReference type="SUPFAM" id="SSF47203">
    <property type="entry name" value="Acyl-CoA dehydrogenase C-terminal domain-like"/>
    <property type="match status" value="1"/>
</dbReference>
<evidence type="ECO:0000259" key="13">
    <source>
        <dbReference type="Pfam" id="PF00441"/>
    </source>
</evidence>
<evidence type="ECO:0000256" key="10">
    <source>
        <dbReference type="ARBA" id="ARBA00048877"/>
    </source>
</evidence>
<comment type="catalytic activity">
    <reaction evidence="12">
        <text>hexanoyl-CoA + oxidized [electron-transfer flavoprotein] + H(+) = (2E)-hexenoyl-CoA + reduced [electron-transfer flavoprotein]</text>
        <dbReference type="Rhea" id="RHEA:43464"/>
        <dbReference type="Rhea" id="RHEA-COMP:10685"/>
        <dbReference type="Rhea" id="RHEA-COMP:10686"/>
        <dbReference type="ChEBI" id="CHEBI:15378"/>
        <dbReference type="ChEBI" id="CHEBI:57692"/>
        <dbReference type="ChEBI" id="CHEBI:58307"/>
        <dbReference type="ChEBI" id="CHEBI:62077"/>
        <dbReference type="ChEBI" id="CHEBI:62620"/>
    </reaction>
    <physiologicalReaction direction="left-to-right" evidence="12">
        <dbReference type="Rhea" id="RHEA:43465"/>
    </physiologicalReaction>
</comment>
<dbReference type="GO" id="GO:0051793">
    <property type="term" value="P:medium-chain fatty acid catabolic process"/>
    <property type="evidence" value="ECO:0007669"/>
    <property type="project" value="TreeGrafter"/>
</dbReference>
<comment type="catalytic activity">
    <reaction evidence="11">
        <text>tetradecanoyl-CoA + oxidized [electron-transfer flavoprotein] + H(+) = (2E)-tetradecenoyl-CoA + reduced [electron-transfer flavoprotein]</text>
        <dbReference type="Rhea" id="RHEA:47316"/>
        <dbReference type="Rhea" id="RHEA-COMP:10685"/>
        <dbReference type="Rhea" id="RHEA-COMP:10686"/>
        <dbReference type="ChEBI" id="CHEBI:15378"/>
        <dbReference type="ChEBI" id="CHEBI:57385"/>
        <dbReference type="ChEBI" id="CHEBI:57692"/>
        <dbReference type="ChEBI" id="CHEBI:58307"/>
        <dbReference type="ChEBI" id="CHEBI:61405"/>
    </reaction>
    <physiologicalReaction direction="left-to-right" evidence="11">
        <dbReference type="Rhea" id="RHEA:47317"/>
    </physiologicalReaction>
</comment>
<dbReference type="InterPro" id="IPR036250">
    <property type="entry name" value="AcylCo_DH-like_C"/>
</dbReference>
<evidence type="ECO:0000256" key="6">
    <source>
        <dbReference type="ARBA" id="ARBA00023002"/>
    </source>
</evidence>
<evidence type="ECO:0000256" key="3">
    <source>
        <dbReference type="ARBA" id="ARBA00009347"/>
    </source>
</evidence>
<dbReference type="InterPro" id="IPR006089">
    <property type="entry name" value="Acyl-CoA_DH_CS"/>
</dbReference>
<feature type="domain" description="Acyl-CoA dehydrogenase/oxidase C-terminal" evidence="13">
    <location>
        <begin position="1"/>
        <end position="93"/>
    </location>
</feature>
<evidence type="ECO:0000313" key="15">
    <source>
        <dbReference type="RefSeq" id="XP_030044897.1"/>
    </source>
</evidence>
<comment type="catalytic activity">
    <reaction evidence="8">
        <text>dodecanoyl-CoA + oxidized [electron-transfer flavoprotein] + H(+) = (2E)-dodecenoyl-CoA + reduced [electron-transfer flavoprotein]</text>
        <dbReference type="Rhea" id="RHEA:47296"/>
        <dbReference type="Rhea" id="RHEA-COMP:10685"/>
        <dbReference type="Rhea" id="RHEA-COMP:10686"/>
        <dbReference type="ChEBI" id="CHEBI:15378"/>
        <dbReference type="ChEBI" id="CHEBI:57330"/>
        <dbReference type="ChEBI" id="CHEBI:57375"/>
        <dbReference type="ChEBI" id="CHEBI:57692"/>
        <dbReference type="ChEBI" id="CHEBI:58307"/>
    </reaction>
    <physiologicalReaction direction="left-to-right" evidence="8">
        <dbReference type="Rhea" id="RHEA:47297"/>
    </physiologicalReaction>
</comment>
<evidence type="ECO:0000256" key="9">
    <source>
        <dbReference type="ARBA" id="ARBA00047916"/>
    </source>
</evidence>
<evidence type="ECO:0000256" key="4">
    <source>
        <dbReference type="ARBA" id="ARBA00022630"/>
    </source>
</evidence>
<dbReference type="PANTHER" id="PTHR48083">
    <property type="entry name" value="MEDIUM-CHAIN SPECIFIC ACYL-COA DEHYDROGENASE, MITOCHONDRIAL-RELATED"/>
    <property type="match status" value="1"/>
</dbReference>
<keyword evidence="5" id="KW-0274">FAD</keyword>
<comment type="catalytic activity">
    <reaction evidence="9">
        <text>oxidized [electron-transfer flavoprotein] + hexadecanoyl-CoA + H(+) = (2E)-hexadecenoyl-CoA + reduced [electron-transfer flavoprotein]</text>
        <dbReference type="Rhea" id="RHEA:43448"/>
        <dbReference type="Rhea" id="RHEA-COMP:10685"/>
        <dbReference type="Rhea" id="RHEA-COMP:10686"/>
        <dbReference type="ChEBI" id="CHEBI:15378"/>
        <dbReference type="ChEBI" id="CHEBI:57379"/>
        <dbReference type="ChEBI" id="CHEBI:57692"/>
        <dbReference type="ChEBI" id="CHEBI:58307"/>
        <dbReference type="ChEBI" id="CHEBI:61526"/>
    </reaction>
    <physiologicalReaction direction="left-to-right" evidence="9">
        <dbReference type="Rhea" id="RHEA:43449"/>
    </physiologicalReaction>
</comment>
<sequence length="101" mass="11318">MLAEMAIKVEVARMSYQRAALEVDAGRRNTYYASIAKTFAGDIANQVASDAVQIFGGNGFNSEYPVEKLMRDAKIFQIYEGTAQILRLIIAREHIAKFKNK</sequence>
<gene>
    <name evidence="15" type="primary">LOC115459174</name>
</gene>
<accession>A0A6P7WNX7</accession>
<dbReference type="Pfam" id="PF00441">
    <property type="entry name" value="Acyl-CoA_dh_1"/>
    <property type="match status" value="1"/>
</dbReference>
<dbReference type="PANTHER" id="PTHR48083:SF2">
    <property type="entry name" value="MEDIUM-CHAIN SPECIFIC ACYL-COA DEHYDROGENASE, MITOCHONDRIAL"/>
    <property type="match status" value="1"/>
</dbReference>
<dbReference type="FunFam" id="1.20.140.10:FF:000011">
    <property type="entry name" value="Medium-chain specific acyl-CoA dehydrogenase, mitochondrial"/>
    <property type="match status" value="1"/>
</dbReference>
<dbReference type="PROSITE" id="PS00073">
    <property type="entry name" value="ACYL_COA_DH_2"/>
    <property type="match status" value="1"/>
</dbReference>
<comment type="similarity">
    <text evidence="3">Belongs to the acyl-CoA dehydrogenase family.</text>
</comment>
<dbReference type="InterPro" id="IPR009075">
    <property type="entry name" value="AcylCo_DH/oxidase_C"/>
</dbReference>
<dbReference type="InParanoid" id="A0A6P7WNX7"/>
<evidence type="ECO:0000256" key="5">
    <source>
        <dbReference type="ARBA" id="ARBA00022827"/>
    </source>
</evidence>
<evidence type="ECO:0000256" key="1">
    <source>
        <dbReference type="ARBA" id="ARBA00001974"/>
    </source>
</evidence>
<reference evidence="15" key="1">
    <citation type="submission" date="2025-08" db="UniProtKB">
        <authorList>
            <consortium name="RefSeq"/>
        </authorList>
    </citation>
    <scope>IDENTIFICATION</scope>
</reference>
<dbReference type="RefSeq" id="XP_030044897.1">
    <property type="nucleotide sequence ID" value="XM_030189037.1"/>
</dbReference>
<evidence type="ECO:0000256" key="12">
    <source>
        <dbReference type="ARBA" id="ARBA00049192"/>
    </source>
</evidence>
<comment type="catalytic activity">
    <reaction evidence="7">
        <text>decanoyl-CoA + oxidized [electron-transfer flavoprotein] + H(+) = (2E)-decenoyl-CoA + reduced [electron-transfer flavoprotein]</text>
        <dbReference type="Rhea" id="RHEA:48176"/>
        <dbReference type="Rhea" id="RHEA-COMP:10685"/>
        <dbReference type="Rhea" id="RHEA-COMP:10686"/>
        <dbReference type="ChEBI" id="CHEBI:15378"/>
        <dbReference type="ChEBI" id="CHEBI:57692"/>
        <dbReference type="ChEBI" id="CHEBI:58307"/>
        <dbReference type="ChEBI" id="CHEBI:61406"/>
        <dbReference type="ChEBI" id="CHEBI:61430"/>
    </reaction>
    <physiologicalReaction direction="left-to-right" evidence="7">
        <dbReference type="Rhea" id="RHEA:48177"/>
    </physiologicalReaction>
</comment>
<proteinExistence type="inferred from homology"/>
<evidence type="ECO:0000256" key="11">
    <source>
        <dbReference type="ARBA" id="ARBA00049038"/>
    </source>
</evidence>
<comment type="cofactor">
    <cofactor evidence="1">
        <name>FAD</name>
        <dbReference type="ChEBI" id="CHEBI:57692"/>
    </cofactor>
</comment>